<sequence>MFTLTICDKPIAVTNADEDEARDLFMSDDFKQDLKILESEGAPLWDGFATLSIRPASESEIVEFEAIDEDEESAGVEDDAPLIVFLVDVTDPGEADED</sequence>
<protein>
    <submittedName>
        <fullName evidence="1">Uncharacterized protein</fullName>
    </submittedName>
</protein>
<gene>
    <name evidence="1" type="ORF">MAE02_70040</name>
</gene>
<accession>A0A512C529</accession>
<dbReference type="AlphaFoldDB" id="A0A512C529"/>
<comment type="caution">
    <text evidence="1">The sequence shown here is derived from an EMBL/GenBank/DDBJ whole genome shotgun (WGS) entry which is preliminary data.</text>
</comment>
<name>A0A512C529_9HYPH</name>
<dbReference type="OrthoDB" id="8019848at2"/>
<reference evidence="1 2" key="1">
    <citation type="submission" date="2019-07" db="EMBL/GenBank/DDBJ databases">
        <title>Whole genome shotgun sequence of Microvirga aerophila NBRC 106136.</title>
        <authorList>
            <person name="Hosoyama A."/>
            <person name="Uohara A."/>
            <person name="Ohji S."/>
            <person name="Ichikawa N."/>
        </authorList>
    </citation>
    <scope>NUCLEOTIDE SEQUENCE [LARGE SCALE GENOMIC DNA]</scope>
    <source>
        <strain evidence="1 2">NBRC 106136</strain>
    </source>
</reference>
<organism evidence="1 2">
    <name type="scientific">Microvirga aerophila</name>
    <dbReference type="NCBI Taxonomy" id="670291"/>
    <lineage>
        <taxon>Bacteria</taxon>
        <taxon>Pseudomonadati</taxon>
        <taxon>Pseudomonadota</taxon>
        <taxon>Alphaproteobacteria</taxon>
        <taxon>Hyphomicrobiales</taxon>
        <taxon>Methylobacteriaceae</taxon>
        <taxon>Microvirga</taxon>
    </lineage>
</organism>
<keyword evidence="2" id="KW-1185">Reference proteome</keyword>
<evidence type="ECO:0000313" key="2">
    <source>
        <dbReference type="Proteomes" id="UP000321085"/>
    </source>
</evidence>
<dbReference type="EMBL" id="BJYU01000415">
    <property type="protein sequence ID" value="GEO19308.1"/>
    <property type="molecule type" value="Genomic_DNA"/>
</dbReference>
<evidence type="ECO:0000313" key="1">
    <source>
        <dbReference type="EMBL" id="GEO19308.1"/>
    </source>
</evidence>
<dbReference type="RefSeq" id="WP_114186890.1">
    <property type="nucleotide sequence ID" value="NZ_BJYU01000415.1"/>
</dbReference>
<proteinExistence type="predicted"/>
<dbReference type="Proteomes" id="UP000321085">
    <property type="component" value="Unassembled WGS sequence"/>
</dbReference>